<dbReference type="AlphaFoldDB" id="A0A815Y984"/>
<evidence type="ECO:0000259" key="7">
    <source>
        <dbReference type="Pfam" id="PF16347"/>
    </source>
</evidence>
<evidence type="ECO:0000256" key="2">
    <source>
        <dbReference type="ARBA" id="ARBA00008779"/>
    </source>
</evidence>
<evidence type="ECO:0008006" key="11">
    <source>
        <dbReference type="Google" id="ProtNLM"/>
    </source>
</evidence>
<evidence type="ECO:0000256" key="5">
    <source>
        <dbReference type="ARBA" id="ARBA00022837"/>
    </source>
</evidence>
<dbReference type="PROSITE" id="PS00523">
    <property type="entry name" value="SULFATASE_1"/>
    <property type="match status" value="1"/>
</dbReference>
<dbReference type="EMBL" id="CAJNOQ010029407">
    <property type="protein sequence ID" value="CAF1568517.1"/>
    <property type="molecule type" value="Genomic_DNA"/>
</dbReference>
<evidence type="ECO:0000256" key="3">
    <source>
        <dbReference type="ARBA" id="ARBA00022723"/>
    </source>
</evidence>
<dbReference type="PANTHER" id="PTHR42693:SF53">
    <property type="entry name" value="ENDO-4-O-SULFATASE"/>
    <property type="match status" value="1"/>
</dbReference>
<dbReference type="InterPro" id="IPR017850">
    <property type="entry name" value="Alkaline_phosphatase_core_sf"/>
</dbReference>
<comment type="similarity">
    <text evidence="2">Belongs to the sulfatase family.</text>
</comment>
<dbReference type="Pfam" id="PF16347">
    <property type="entry name" value="SGSH_C"/>
    <property type="match status" value="1"/>
</dbReference>
<dbReference type="Proteomes" id="UP000681722">
    <property type="component" value="Unassembled WGS sequence"/>
</dbReference>
<keyword evidence="4" id="KW-0378">Hydrolase</keyword>
<keyword evidence="3" id="KW-0479">Metal-binding</keyword>
<dbReference type="SUPFAM" id="SSF53649">
    <property type="entry name" value="Alkaline phosphatase-like"/>
    <property type="match status" value="1"/>
</dbReference>
<feature type="domain" description="N-sulphoglucosamine sulphohydrolase C-terminal" evidence="7">
    <location>
        <begin position="303"/>
        <end position="421"/>
    </location>
</feature>
<evidence type="ECO:0000313" key="8">
    <source>
        <dbReference type="EMBL" id="CAF1568517.1"/>
    </source>
</evidence>
<dbReference type="CDD" id="cd16145">
    <property type="entry name" value="ARS_like"/>
    <property type="match status" value="1"/>
</dbReference>
<dbReference type="InterPro" id="IPR032506">
    <property type="entry name" value="SGSH_C"/>
</dbReference>
<dbReference type="GO" id="GO:0046872">
    <property type="term" value="F:metal ion binding"/>
    <property type="evidence" value="ECO:0007669"/>
    <property type="project" value="UniProtKB-KW"/>
</dbReference>
<accession>A0A815Y984</accession>
<organism evidence="8 10">
    <name type="scientific">Didymodactylos carnosus</name>
    <dbReference type="NCBI Taxonomy" id="1234261"/>
    <lineage>
        <taxon>Eukaryota</taxon>
        <taxon>Metazoa</taxon>
        <taxon>Spiralia</taxon>
        <taxon>Gnathifera</taxon>
        <taxon>Rotifera</taxon>
        <taxon>Eurotatoria</taxon>
        <taxon>Bdelloidea</taxon>
        <taxon>Philodinida</taxon>
        <taxon>Philodinidae</taxon>
        <taxon>Didymodactylos</taxon>
    </lineage>
</organism>
<evidence type="ECO:0000313" key="9">
    <source>
        <dbReference type="EMBL" id="CAF4431115.1"/>
    </source>
</evidence>
<dbReference type="Gene3D" id="3.30.1120.10">
    <property type="match status" value="1"/>
</dbReference>
<evidence type="ECO:0000256" key="1">
    <source>
        <dbReference type="ARBA" id="ARBA00001913"/>
    </source>
</evidence>
<dbReference type="GO" id="GO:0004065">
    <property type="term" value="F:arylsulfatase activity"/>
    <property type="evidence" value="ECO:0007669"/>
    <property type="project" value="TreeGrafter"/>
</dbReference>
<dbReference type="Proteomes" id="UP000663829">
    <property type="component" value="Unassembled WGS sequence"/>
</dbReference>
<name>A0A815Y984_9BILA</name>
<protein>
    <recommendedName>
        <fullName evidence="11">Sulfatase N-terminal domain-containing protein</fullName>
    </recommendedName>
</protein>
<evidence type="ECO:0000256" key="4">
    <source>
        <dbReference type="ARBA" id="ARBA00022801"/>
    </source>
</evidence>
<evidence type="ECO:0000313" key="10">
    <source>
        <dbReference type="Proteomes" id="UP000663829"/>
    </source>
</evidence>
<dbReference type="PANTHER" id="PTHR42693">
    <property type="entry name" value="ARYLSULFATASE FAMILY MEMBER"/>
    <property type="match status" value="1"/>
</dbReference>
<comment type="caution">
    <text evidence="8">The sequence shown here is derived from an EMBL/GenBank/DDBJ whole genome shotgun (WGS) entry which is preliminary data.</text>
</comment>
<keyword evidence="10" id="KW-1185">Reference proteome</keyword>
<dbReference type="EMBL" id="CAJOBC010095224">
    <property type="protein sequence ID" value="CAF4431115.1"/>
    <property type="molecule type" value="Genomic_DNA"/>
</dbReference>
<sequence length="458" mass="51952">MHEVSLYGIFIIMIHVASITKIQQRPNIIMVLADDLGYCEVEPYPCRVPQGHNQPPISTPNLVRFAAEGLKFTNSYAGAPVCAPSRCTLMTGKHSGHATVRSNKGFNGGDWPLQPNDITAADVLKSVGYYTAIVGKWGLGDLGTTGWMRKHGFDYFYGISNQAQAHNYYPNFVMENEIQIPLPLNQDASRIKCMSRPSTCNYSHDLFTNQAFELIKNRTRDHPGQPFFLYLAWTLPHAGGWRGFVQANLSYLDRDFGRLMTLLLELEIDHNTLVWFASDNGAHNEGGHSYTFFNSSGPLRGYKRSLYEGGIRTPQIIRWPNMISPNTQTNFITTFADFLPTVAESGGVQLLPRDIDGISIVPTLLNNSFVQHVHNYIYFEFCTNHEWGNAVRYKQWKQVRFSVNKPYQLFDLDNDIGEKYDLSLQYPKLVNQLVIFAKRAHTNSIPFPIQNCVESILH</sequence>
<dbReference type="OrthoDB" id="103349at2759"/>
<feature type="domain" description="Sulfatase N-terminal" evidence="6">
    <location>
        <begin position="26"/>
        <end position="239"/>
    </location>
</feature>
<dbReference type="InterPro" id="IPR000917">
    <property type="entry name" value="Sulfatase_N"/>
</dbReference>
<evidence type="ECO:0000259" key="6">
    <source>
        <dbReference type="Pfam" id="PF00884"/>
    </source>
</evidence>
<dbReference type="InterPro" id="IPR024607">
    <property type="entry name" value="Sulfatase_CS"/>
</dbReference>
<dbReference type="Gene3D" id="3.40.720.10">
    <property type="entry name" value="Alkaline Phosphatase, subunit A"/>
    <property type="match status" value="1"/>
</dbReference>
<dbReference type="Pfam" id="PF00884">
    <property type="entry name" value="Sulfatase"/>
    <property type="match status" value="1"/>
</dbReference>
<reference evidence="8" key="1">
    <citation type="submission" date="2021-02" db="EMBL/GenBank/DDBJ databases">
        <authorList>
            <person name="Nowell W R."/>
        </authorList>
    </citation>
    <scope>NUCLEOTIDE SEQUENCE</scope>
</reference>
<keyword evidence="5" id="KW-0106">Calcium</keyword>
<comment type="cofactor">
    <cofactor evidence="1">
        <name>Ca(2+)</name>
        <dbReference type="ChEBI" id="CHEBI:29108"/>
    </cofactor>
</comment>
<proteinExistence type="inferred from homology"/>
<gene>
    <name evidence="8" type="ORF">GPM918_LOCUS40233</name>
    <name evidence="9" type="ORF">SRO942_LOCUS41162</name>
</gene>
<dbReference type="InterPro" id="IPR050738">
    <property type="entry name" value="Sulfatase"/>
</dbReference>